<dbReference type="OrthoDB" id="203724at2759"/>
<reference evidence="3" key="1">
    <citation type="submission" date="2014-04" db="EMBL/GenBank/DDBJ databases">
        <title>Evolutionary Origins and Diversification of the Mycorrhizal Mutualists.</title>
        <authorList>
            <consortium name="DOE Joint Genome Institute"/>
            <consortium name="Mycorrhizal Genomics Consortium"/>
            <person name="Kohler A."/>
            <person name="Kuo A."/>
            <person name="Nagy L.G."/>
            <person name="Floudas D."/>
            <person name="Copeland A."/>
            <person name="Barry K.W."/>
            <person name="Cichocki N."/>
            <person name="Veneault-Fourrey C."/>
            <person name="LaButti K."/>
            <person name="Lindquist E.A."/>
            <person name="Lipzen A."/>
            <person name="Lundell T."/>
            <person name="Morin E."/>
            <person name="Murat C."/>
            <person name="Riley R."/>
            <person name="Ohm R."/>
            <person name="Sun H."/>
            <person name="Tunlid A."/>
            <person name="Henrissat B."/>
            <person name="Grigoriev I.V."/>
            <person name="Hibbett D.S."/>
            <person name="Martin F."/>
        </authorList>
    </citation>
    <scope>NUCLEOTIDE SEQUENCE [LARGE SCALE GENOMIC DNA]</scope>
    <source>
        <strain evidence="3">FD-334 SS-4</strain>
    </source>
</reference>
<dbReference type="PANTHER" id="PTHR12975">
    <property type="entry name" value="TRANSPORT PROTEIN TRAPP"/>
    <property type="match status" value="1"/>
</dbReference>
<evidence type="ECO:0000313" key="2">
    <source>
        <dbReference type="EMBL" id="KJA29295.1"/>
    </source>
</evidence>
<feature type="region of interest" description="Disordered" evidence="1">
    <location>
        <begin position="225"/>
        <end position="259"/>
    </location>
</feature>
<protein>
    <submittedName>
        <fullName evidence="2">Uncharacterized protein</fullName>
    </submittedName>
</protein>
<dbReference type="OMA" id="GHTISMW"/>
<dbReference type="STRING" id="945553.A0A0D2QCE1"/>
<name>A0A0D2QCE1_HYPSF</name>
<dbReference type="InterPro" id="IPR024420">
    <property type="entry name" value="TRAPP_III_complex_Trs85"/>
</dbReference>
<dbReference type="PANTHER" id="PTHR12975:SF6">
    <property type="entry name" value="TRAFFICKING PROTEIN PARTICLE COMPLEX SUBUNIT 8"/>
    <property type="match status" value="1"/>
</dbReference>
<keyword evidence="3" id="KW-1185">Reference proteome</keyword>
<evidence type="ECO:0000313" key="3">
    <source>
        <dbReference type="Proteomes" id="UP000054270"/>
    </source>
</evidence>
<feature type="compositionally biased region" description="Pro residues" evidence="1">
    <location>
        <begin position="225"/>
        <end position="250"/>
    </location>
</feature>
<sequence length="1331" mass="146303">MAPTIPSSLSPQICILASSDLTELLEKAALPTLPHILQSFSPLPQVTTRTTTLVSTPHTSFHLRFSDLIEVEEACREDEEQRAIRTIDWMTARIGKRCAKWVQDVELSGDKETLRTPWWDELRRCSEGDFVPSRTESWNHPVAVILAVSTLAPNPLAAITALHARSLQFPTWVDTNFLRYTLIIHPHNSPLSDEEATALFNAVKKQFGLHSYLLPLKLPKTPPPPIPVPALLPRLPSPPTSDAPSQPNPSSPTSHNGFTNATIINTLRMEDPDIQQTARFTREFLVMSLIPWMEKCVVEWNENFSSTRRLPSRLFSSTRRLFGSQSSSPAPPSSTASSAAASRSSISSINGSLTVPSQQRRLAEFSTILGDYKLAITVWEALRKESKGGSDVLPLLLAPGPTVPLHAQTALSSIYQNMADLPPHAQLRALSHAVRWECGIASQDFLSNMLEGERWLVWAASNSEEAPSALLLAQAALLSVKKRAWRRAALWYVLAANRLEKCGIKPLTMYFLRKAQDIYQIKPPKELSPSFWDSEGKSPNVSEGLEEILSGIEHPLGRLLYTTGDLAGAVKLFLKLLRGSSAFSNAGLPMLGDGSLKVPGNDKVYLDDFKVAYNYWKSTDPEYASSADLRIPITLCVTKQSKLRFPGDTSNGDTDIWASRQDAWTTFSKGQGSKATIAPSGKVSTDELFWMDLAMLNPLDAEINLTNVTLVITATDPSTSALPDDFVEVETIKEITLGPKASISVPIALKSKRPVNLSVTHAKYDFLGQLPILESLASRGRRLHDTALQRQQPTYAPDVLMQVKVVPSDHKLDVRSVDGAGPLVLLQGQNKSTTLWLTNSGTYPINEVWMVSGADDEIWMGSEEIFDKSTTVTEIIQSSNSLKPADPHRISLGAPDESRVLQPGEHVELPFIIHAETAGGHELCLLFIFREDDSHPFHSTKLALSYEVAALFDLSISAEPSQAPDRAYVLDIDITNTSPTASIDITQVTTVSPQWSCHSLTKVSGTLGSLQSSRILLGASPWLEGTGCAETSSYVAKKLDGVLKGAEVDSAAPPTIDIHCDHISESSSKRSIKSEPAATFIHSGRRKHVSRDLTQVHSYISTTSHPSIFPLYNPAALDIVVFWEIPSQRISGHLNVYGITLGAGHAALEDILEDADNAKTKRSMYAETRRENREILDAIRGSDWNTEMNPITVSLKDLGAKVHDFDSGPCRVPVEFQLRNHSLQLPAKYTLKLNGSKSTDSTDLAHLPPPYLGRLTFRGTISPSELVNVQPHLWITRPGSYSLSGWSLETEISIPSRNGDSNGRIKRYLQEPSTEDIISVLVCNTQRSSDK</sequence>
<dbReference type="EMBL" id="KN817519">
    <property type="protein sequence ID" value="KJA29295.1"/>
    <property type="molecule type" value="Genomic_DNA"/>
</dbReference>
<feature type="region of interest" description="Disordered" evidence="1">
    <location>
        <begin position="322"/>
        <end position="341"/>
    </location>
</feature>
<gene>
    <name evidence="2" type="ORF">HYPSUDRAFT_176107</name>
</gene>
<feature type="compositionally biased region" description="Low complexity" evidence="1">
    <location>
        <begin position="324"/>
        <end position="341"/>
    </location>
</feature>
<organism evidence="2 3">
    <name type="scientific">Hypholoma sublateritium (strain FD-334 SS-4)</name>
    <dbReference type="NCBI Taxonomy" id="945553"/>
    <lineage>
        <taxon>Eukaryota</taxon>
        <taxon>Fungi</taxon>
        <taxon>Dikarya</taxon>
        <taxon>Basidiomycota</taxon>
        <taxon>Agaricomycotina</taxon>
        <taxon>Agaricomycetes</taxon>
        <taxon>Agaricomycetidae</taxon>
        <taxon>Agaricales</taxon>
        <taxon>Agaricineae</taxon>
        <taxon>Strophariaceae</taxon>
        <taxon>Hypholoma</taxon>
    </lineage>
</organism>
<dbReference type="GO" id="GO:1990072">
    <property type="term" value="C:TRAPPIII protein complex"/>
    <property type="evidence" value="ECO:0007669"/>
    <property type="project" value="TreeGrafter"/>
</dbReference>
<evidence type="ECO:0000256" key="1">
    <source>
        <dbReference type="SAM" id="MobiDB-lite"/>
    </source>
</evidence>
<proteinExistence type="predicted"/>
<dbReference type="Pfam" id="PF12739">
    <property type="entry name" value="TRAPPC-Trs85"/>
    <property type="match status" value="1"/>
</dbReference>
<accession>A0A0D2QCE1</accession>
<dbReference type="Proteomes" id="UP000054270">
    <property type="component" value="Unassembled WGS sequence"/>
</dbReference>